<dbReference type="PANTHER" id="PTHR32487">
    <property type="entry name" value="3-OXO-DELTA(4,5)-STEROID 5-BETA-REDUCTASE"/>
    <property type="match status" value="1"/>
</dbReference>
<dbReference type="InterPro" id="IPR036291">
    <property type="entry name" value="NAD(P)-bd_dom_sf"/>
</dbReference>
<evidence type="ECO:0000313" key="3">
    <source>
        <dbReference type="Proteomes" id="UP000184255"/>
    </source>
</evidence>
<sequence>MAHALIFGASGISGWSLLNQARVYPSPSAFARITGTTNRPTSSSQLQIPQDDRIQLASGIDLTKSVDEVVTALEKKVPLVDTVSHVFFTAYIPRDDFESLKTVNTSLLEVAVRAVEKVSPNFKVFILQTGGKGYGLEFPKEVNISPPLKETHPRIPEPWASKIFYYTQYDLLKDLSCGKEWTFSEIRPDGIVGFAPGSNAMNMAQGIAIYLTMFKEVNGTGSRIPFPGYEHGYHSTHSDTFQDILSKMEIHAALNPNKCGNGGVFNVADGKTITWAQVWPKLCEHFGLVGGGPDASATPMLDFVKENKQVWVNIAKRHKLKEELIDEQGWGHVHFMMVDFDFDRQYDLSHARAVGFREEIDTVEGYIHSWERMRVAKLLPPN</sequence>
<dbReference type="CDD" id="cd08948">
    <property type="entry name" value="5beta-POR_like_SDR_a"/>
    <property type="match status" value="1"/>
</dbReference>
<feature type="domain" description="PRISE-like Rossmann-fold" evidence="1">
    <location>
        <begin position="4"/>
        <end position="380"/>
    </location>
</feature>
<keyword evidence="3" id="KW-1185">Reference proteome</keyword>
<dbReference type="PANTHER" id="PTHR32487:SF8">
    <property type="entry name" value="NAD-DEPENDENT EPIMERASE_DEHYDRATASE DOMAIN-CONTAINING PROTEIN"/>
    <property type="match status" value="1"/>
</dbReference>
<accession>A0A1L7UG89</accession>
<dbReference type="EMBL" id="FCQH01000017">
    <property type="protein sequence ID" value="CVL06166.1"/>
    <property type="molecule type" value="Genomic_DNA"/>
</dbReference>
<evidence type="ECO:0000259" key="1">
    <source>
        <dbReference type="Pfam" id="PF22917"/>
    </source>
</evidence>
<dbReference type="Pfam" id="PF22917">
    <property type="entry name" value="PRISE"/>
    <property type="match status" value="1"/>
</dbReference>
<dbReference type="SUPFAM" id="SSF51735">
    <property type="entry name" value="NAD(P)-binding Rossmann-fold domains"/>
    <property type="match status" value="1"/>
</dbReference>
<dbReference type="Proteomes" id="UP000184255">
    <property type="component" value="Unassembled WGS sequence"/>
</dbReference>
<dbReference type="RefSeq" id="XP_041689747.1">
    <property type="nucleotide sequence ID" value="XM_041824247.1"/>
</dbReference>
<dbReference type="VEuPathDB" id="FungiDB:FMAN_03847"/>
<organism evidence="2 3">
    <name type="scientific">Fusarium mangiferae</name>
    <name type="common">Mango malformation disease fungus</name>
    <dbReference type="NCBI Taxonomy" id="192010"/>
    <lineage>
        <taxon>Eukaryota</taxon>
        <taxon>Fungi</taxon>
        <taxon>Dikarya</taxon>
        <taxon>Ascomycota</taxon>
        <taxon>Pezizomycotina</taxon>
        <taxon>Sordariomycetes</taxon>
        <taxon>Hypocreomycetidae</taxon>
        <taxon>Hypocreales</taxon>
        <taxon>Nectriaceae</taxon>
        <taxon>Fusarium</taxon>
        <taxon>Fusarium fujikuroi species complex</taxon>
    </lineage>
</organism>
<name>A0A1L7UG89_FUSMA</name>
<reference evidence="3" key="1">
    <citation type="journal article" date="2016" name="Genome Biol. Evol.">
        <title>Comparative 'omics' of the Fusarium fujikuroi species complex highlights differences in genetic potential and metabolite synthesis.</title>
        <authorList>
            <person name="Niehaus E.-M."/>
            <person name="Muensterkoetter M."/>
            <person name="Proctor R.H."/>
            <person name="Brown D.W."/>
            <person name="Sharon A."/>
            <person name="Idan Y."/>
            <person name="Oren-Young L."/>
            <person name="Sieber C.M."/>
            <person name="Novak O."/>
            <person name="Pencik A."/>
            <person name="Tarkowska D."/>
            <person name="Hromadova K."/>
            <person name="Freeman S."/>
            <person name="Maymon M."/>
            <person name="Elazar M."/>
            <person name="Youssef S.A."/>
            <person name="El-Shabrawy E.S.M."/>
            <person name="Shalaby A.B.A."/>
            <person name="Houterman P."/>
            <person name="Brock N.L."/>
            <person name="Burkhardt I."/>
            <person name="Tsavkelova E.A."/>
            <person name="Dickschat J.S."/>
            <person name="Galuszka P."/>
            <person name="Gueldener U."/>
            <person name="Tudzynski B."/>
        </authorList>
    </citation>
    <scope>NUCLEOTIDE SEQUENCE [LARGE SCALE GENOMIC DNA]</scope>
    <source>
        <strain evidence="3">MRC7560</strain>
    </source>
</reference>
<comment type="caution">
    <text evidence="2">The sequence shown here is derived from an EMBL/GenBank/DDBJ whole genome shotgun (WGS) entry which is preliminary data.</text>
</comment>
<proteinExistence type="predicted"/>
<gene>
    <name evidence="2" type="ORF">FMAN_03847</name>
</gene>
<protein>
    <recommendedName>
        <fullName evidence="1">PRISE-like Rossmann-fold domain-containing protein</fullName>
    </recommendedName>
</protein>
<dbReference type="GeneID" id="65083118"/>
<dbReference type="InterPro" id="IPR055222">
    <property type="entry name" value="PRISE-like_Rossmann-fold"/>
</dbReference>
<evidence type="ECO:0000313" key="2">
    <source>
        <dbReference type="EMBL" id="CVL06166.1"/>
    </source>
</evidence>
<dbReference type="Gene3D" id="3.40.50.720">
    <property type="entry name" value="NAD(P)-binding Rossmann-like Domain"/>
    <property type="match status" value="1"/>
</dbReference>
<dbReference type="AlphaFoldDB" id="A0A1L7UG89"/>